<keyword evidence="2" id="KW-1185">Reference proteome</keyword>
<dbReference type="GO" id="GO:0048364">
    <property type="term" value="P:root development"/>
    <property type="evidence" value="ECO:0007669"/>
    <property type="project" value="InterPro"/>
</dbReference>
<dbReference type="OMA" id="ERCIDEC"/>
<dbReference type="PANTHER" id="PTHR33070:SF49">
    <property type="entry name" value="OS06G0725500 PROTEIN"/>
    <property type="match status" value="1"/>
</dbReference>
<dbReference type="KEGG" id="nau:109235020"/>
<dbReference type="Pfam" id="PF03087">
    <property type="entry name" value="BPS1"/>
    <property type="match status" value="1"/>
</dbReference>
<dbReference type="InterPro" id="IPR004320">
    <property type="entry name" value="BPS1_pln"/>
</dbReference>
<reference evidence="1" key="1">
    <citation type="submission" date="2016-11" db="EMBL/GenBank/DDBJ databases">
        <title>The genome of Nicotiana attenuata.</title>
        <authorList>
            <person name="Xu S."/>
            <person name="Brockmoeller T."/>
            <person name="Gaquerel E."/>
            <person name="Navarro A."/>
            <person name="Kuhl H."/>
            <person name="Gase K."/>
            <person name="Ling Z."/>
            <person name="Zhou W."/>
            <person name="Kreitzer C."/>
            <person name="Stanke M."/>
            <person name="Tang H."/>
            <person name="Lyons E."/>
            <person name="Pandey P."/>
            <person name="Pandey S.P."/>
            <person name="Timmermann B."/>
            <person name="Baldwin I.T."/>
        </authorList>
    </citation>
    <scope>NUCLEOTIDE SEQUENCE [LARGE SCALE GENOMIC DNA]</scope>
    <source>
        <strain evidence="1">UT</strain>
    </source>
</reference>
<dbReference type="GO" id="GO:0048367">
    <property type="term" value="P:shoot system development"/>
    <property type="evidence" value="ECO:0007669"/>
    <property type="project" value="InterPro"/>
</dbReference>
<name>A0A1J6I8U2_NICAT</name>
<dbReference type="EMBL" id="MJEQ01037193">
    <property type="protein sequence ID" value="OIS96959.1"/>
    <property type="molecule type" value="Genomic_DNA"/>
</dbReference>
<evidence type="ECO:0008006" key="3">
    <source>
        <dbReference type="Google" id="ProtNLM"/>
    </source>
</evidence>
<evidence type="ECO:0000313" key="2">
    <source>
        <dbReference type="Proteomes" id="UP000187609"/>
    </source>
</evidence>
<dbReference type="STRING" id="49451.A0A1J6I8U2"/>
<dbReference type="PANTHER" id="PTHR33070">
    <property type="entry name" value="OS06G0725500 PROTEIN"/>
    <property type="match status" value="1"/>
</dbReference>
<dbReference type="SMR" id="A0A1J6I8U2"/>
<dbReference type="AlphaFoldDB" id="A0A1J6I8U2"/>
<protein>
    <recommendedName>
        <fullName evidence="3">DUF241 domain protein</fullName>
    </recommendedName>
</protein>
<evidence type="ECO:0000313" key="1">
    <source>
        <dbReference type="EMBL" id="OIS96959.1"/>
    </source>
</evidence>
<dbReference type="Proteomes" id="UP000187609">
    <property type="component" value="Unassembled WGS sequence"/>
</dbReference>
<gene>
    <name evidence="1" type="ORF">A4A49_07333</name>
</gene>
<dbReference type="Gramene" id="OIS96959">
    <property type="protein sequence ID" value="OIS96959"/>
    <property type="gene ID" value="A4A49_07333"/>
</dbReference>
<accession>A0A1J6I8U2</accession>
<dbReference type="OrthoDB" id="695739at2759"/>
<organism evidence="1 2">
    <name type="scientific">Nicotiana attenuata</name>
    <name type="common">Coyote tobacco</name>
    <dbReference type="NCBI Taxonomy" id="49451"/>
    <lineage>
        <taxon>Eukaryota</taxon>
        <taxon>Viridiplantae</taxon>
        <taxon>Streptophyta</taxon>
        <taxon>Embryophyta</taxon>
        <taxon>Tracheophyta</taxon>
        <taxon>Spermatophyta</taxon>
        <taxon>Magnoliopsida</taxon>
        <taxon>eudicotyledons</taxon>
        <taxon>Gunneridae</taxon>
        <taxon>Pentapetalae</taxon>
        <taxon>asterids</taxon>
        <taxon>lamiids</taxon>
        <taxon>Solanales</taxon>
        <taxon>Solanaceae</taxon>
        <taxon>Nicotianoideae</taxon>
        <taxon>Nicotianeae</taxon>
        <taxon>Nicotiana</taxon>
    </lineage>
</organism>
<proteinExistence type="predicted"/>
<comment type="caution">
    <text evidence="1">The sequence shown here is derived from an EMBL/GenBank/DDBJ whole genome shotgun (WGS) entry which is preliminary data.</text>
</comment>
<sequence>MNPRMVAGFRRSLSFNYPNHSNKPNKKAFHVRSTSLPCDRSHPLIAQLKDGLNELKTWASKPETRTSAWLCDGLTQLKIVHESLDDLLQLPQTRESLHNHSELVEKLLEDFLGFVDVYGIFQTLILTLKEEHSAAQVALRRKDESKIASYVKALRKLAKEMNKLVSNMQYCIGKYVLVLPQQSIEDTELVEVLKDVIEVTVLVSVALFNGLSVSMSSTKSSCSWLAKKTKKVKLDEGIEEFSKMSLLRKKMESEEVKMVSKKMHELEDCIGGIEICGQKVFRSLINARVSLLNVYTQ</sequence>